<keyword evidence="3 13" id="KW-0813">Transport</keyword>
<dbReference type="GO" id="GO:0072320">
    <property type="term" value="F:volume-sensitive chloride channel activity"/>
    <property type="evidence" value="ECO:0007669"/>
    <property type="project" value="TreeGrafter"/>
</dbReference>
<keyword evidence="9 13" id="KW-0869">Chloride channel</keyword>
<evidence type="ECO:0000256" key="8">
    <source>
        <dbReference type="ARBA" id="ARBA00023136"/>
    </source>
</evidence>
<evidence type="ECO:0000256" key="13">
    <source>
        <dbReference type="RuleBase" id="RU361114"/>
    </source>
</evidence>
<feature type="transmembrane region" description="Helical" evidence="13">
    <location>
        <begin position="50"/>
        <end position="74"/>
    </location>
</feature>
<evidence type="ECO:0000313" key="14">
    <source>
        <dbReference type="Proteomes" id="UP000515146"/>
    </source>
</evidence>
<comment type="function">
    <text evidence="13">Probable chloride channel.</text>
</comment>
<organism evidence="14 15">
    <name type="scientific">Dermatophagoides pteronyssinus</name>
    <name type="common">European house dust mite</name>
    <dbReference type="NCBI Taxonomy" id="6956"/>
    <lineage>
        <taxon>Eukaryota</taxon>
        <taxon>Metazoa</taxon>
        <taxon>Ecdysozoa</taxon>
        <taxon>Arthropoda</taxon>
        <taxon>Chelicerata</taxon>
        <taxon>Arachnida</taxon>
        <taxon>Acari</taxon>
        <taxon>Acariformes</taxon>
        <taxon>Sarcoptiformes</taxon>
        <taxon>Astigmata</taxon>
        <taxon>Psoroptidia</taxon>
        <taxon>Analgoidea</taxon>
        <taxon>Pyroglyphidae</taxon>
        <taxon>Dermatophagoidinae</taxon>
        <taxon>Dermatophagoides</taxon>
    </lineage>
</organism>
<keyword evidence="7 13" id="KW-0406">Ion transport</keyword>
<keyword evidence="10" id="KW-0325">Glycoprotein</keyword>
<dbReference type="GO" id="GO:0005229">
    <property type="term" value="F:intracellularly calcium-gated chloride channel activity"/>
    <property type="evidence" value="ECO:0007669"/>
    <property type="project" value="TreeGrafter"/>
</dbReference>
<proteinExistence type="inferred from homology"/>
<dbReference type="RefSeq" id="XP_027202526.1">
    <property type="nucleotide sequence ID" value="XM_027346725.1"/>
</dbReference>
<dbReference type="GO" id="GO:0034707">
    <property type="term" value="C:chloride channel complex"/>
    <property type="evidence" value="ECO:0007669"/>
    <property type="project" value="UniProtKB-UniRule"/>
</dbReference>
<sequence length="426" mass="50511">MYYEHPNGYNISQMAIIFNSIPHIQLTNEGLIPLTNTTFDYGRLSYLNSLLITFIIPLFVLLIIFFIYICYLFIWRYLEYNSRTTKSTTILQKQKFKTQRPCRWLMIICGCFTIGILIFGLTLMYLGFRDTGNTIEEFIQSSNNSKQTLRNWNDYLQNQMKLTLNSSIETSLSSSPESTSLSNNQQQYYLLKRLNETIEFYTNKTKIQRMKWSFQIYQWLTLSIILMNLLNIFLMSAYWLILALFGHYIDNNDDNRLKRFILITFAMVIIQIWMFDSHLVTTIATSDFCLSAKQSIADIVVNKFPEYNYTMSMVRYYLDCDLPKHLNLQDHKNTVDNYLDQWDNLEILKLPVGKILKQNFNFIDSIRKNINETYQIITCEHMNEIINKGLTEFCQQPINGFTLLTFGHFFHFFLTILLLFLITFAY</sequence>
<dbReference type="PANTHER" id="PTHR12424">
    <property type="entry name" value="TWEETY-RELATED"/>
    <property type="match status" value="1"/>
</dbReference>
<keyword evidence="14" id="KW-1185">Reference proteome</keyword>
<feature type="transmembrane region" description="Helical" evidence="13">
    <location>
        <begin position="257"/>
        <end position="275"/>
    </location>
</feature>
<keyword evidence="12 13" id="KW-0407">Ion channel</keyword>
<evidence type="ECO:0000256" key="1">
    <source>
        <dbReference type="ARBA" id="ARBA00004651"/>
    </source>
</evidence>
<feature type="transmembrane region" description="Helical" evidence="13">
    <location>
        <begin position="216"/>
        <end position="245"/>
    </location>
</feature>
<evidence type="ECO:0000256" key="5">
    <source>
        <dbReference type="ARBA" id="ARBA00022692"/>
    </source>
</evidence>
<name>A0A6P6YC53_DERPT</name>
<keyword evidence="6 13" id="KW-1133">Transmembrane helix</keyword>
<feature type="transmembrane region" description="Helical" evidence="13">
    <location>
        <begin position="401"/>
        <end position="425"/>
    </location>
</feature>
<protein>
    <recommendedName>
        <fullName evidence="13">Protein tweety homolog</fullName>
    </recommendedName>
</protein>
<comment type="similarity">
    <text evidence="2 13">Belongs to the tweety family.</text>
</comment>
<evidence type="ECO:0000256" key="7">
    <source>
        <dbReference type="ARBA" id="ARBA00023065"/>
    </source>
</evidence>
<accession>A0A6P6YC53</accession>
<evidence type="ECO:0000256" key="10">
    <source>
        <dbReference type="ARBA" id="ARBA00023180"/>
    </source>
</evidence>
<dbReference type="Proteomes" id="UP000515146">
    <property type="component" value="Unplaced"/>
</dbReference>
<keyword evidence="5 13" id="KW-0812">Transmembrane</keyword>
<evidence type="ECO:0000256" key="3">
    <source>
        <dbReference type="ARBA" id="ARBA00022448"/>
    </source>
</evidence>
<reference evidence="15" key="1">
    <citation type="submission" date="2025-08" db="UniProtKB">
        <authorList>
            <consortium name="RefSeq"/>
        </authorList>
    </citation>
    <scope>IDENTIFICATION</scope>
    <source>
        <strain evidence="15">Airmid</strain>
    </source>
</reference>
<evidence type="ECO:0000313" key="15">
    <source>
        <dbReference type="RefSeq" id="XP_027202526.1"/>
    </source>
</evidence>
<evidence type="ECO:0000256" key="4">
    <source>
        <dbReference type="ARBA" id="ARBA00022475"/>
    </source>
</evidence>
<dbReference type="KEGG" id="dpte:113796450"/>
<evidence type="ECO:0000256" key="2">
    <source>
        <dbReference type="ARBA" id="ARBA00009849"/>
    </source>
</evidence>
<evidence type="ECO:0000256" key="12">
    <source>
        <dbReference type="ARBA" id="ARBA00023303"/>
    </source>
</evidence>
<evidence type="ECO:0000256" key="9">
    <source>
        <dbReference type="ARBA" id="ARBA00023173"/>
    </source>
</evidence>
<gene>
    <name evidence="15" type="primary">LOC113796450</name>
</gene>
<dbReference type="OrthoDB" id="6511898at2759"/>
<keyword evidence="4" id="KW-1003">Cell membrane</keyword>
<dbReference type="InParanoid" id="A0A6P6YC53"/>
<keyword evidence="11 13" id="KW-0868">Chloride</keyword>
<dbReference type="InterPro" id="IPR006990">
    <property type="entry name" value="Tweety"/>
</dbReference>
<dbReference type="AlphaFoldDB" id="A0A6P6YC53"/>
<comment type="subcellular location">
    <subcellularLocation>
        <location evidence="1 13">Cell membrane</location>
        <topology evidence="1 13">Multi-pass membrane protein</topology>
    </subcellularLocation>
</comment>
<dbReference type="PANTHER" id="PTHR12424:SF8">
    <property type="entry name" value="PROTEIN TWEETY"/>
    <property type="match status" value="1"/>
</dbReference>
<evidence type="ECO:0000256" key="11">
    <source>
        <dbReference type="ARBA" id="ARBA00023214"/>
    </source>
</evidence>
<feature type="transmembrane region" description="Helical" evidence="13">
    <location>
        <begin position="104"/>
        <end position="128"/>
    </location>
</feature>
<keyword evidence="8 13" id="KW-0472">Membrane</keyword>
<evidence type="ECO:0000256" key="6">
    <source>
        <dbReference type="ARBA" id="ARBA00022989"/>
    </source>
</evidence>
<dbReference type="GO" id="GO:0005886">
    <property type="term" value="C:plasma membrane"/>
    <property type="evidence" value="ECO:0007669"/>
    <property type="project" value="UniProtKB-SubCell"/>
</dbReference>
<dbReference type="OMA" id="ICIQRIN"/>